<reference evidence="4 5" key="1">
    <citation type="submission" date="2018-06" db="EMBL/GenBank/DDBJ databases">
        <title>Complete genome of Desulfovibrio indonesiensis P37SLT.</title>
        <authorList>
            <person name="Crispim J.S."/>
            <person name="Vidigal P.M.P."/>
            <person name="Silva L.C.F."/>
            <person name="Laguardia C.N."/>
            <person name="Araujo L.C."/>
            <person name="Dias R.S."/>
            <person name="Sousa M.P."/>
            <person name="Paula S.O."/>
            <person name="Silva C."/>
        </authorList>
    </citation>
    <scope>NUCLEOTIDE SEQUENCE [LARGE SCALE GENOMIC DNA]</scope>
    <source>
        <strain evidence="4 5">P37SLT</strain>
    </source>
</reference>
<evidence type="ECO:0000313" key="4">
    <source>
        <dbReference type="EMBL" id="TVM18711.1"/>
    </source>
</evidence>
<dbReference type="InterPro" id="IPR033397">
    <property type="entry name" value="Metallo_peptidase_C"/>
</dbReference>
<feature type="chain" id="PRO_5029729099" evidence="1">
    <location>
        <begin position="24"/>
        <end position="489"/>
    </location>
</feature>
<dbReference type="SUPFAM" id="SSF53187">
    <property type="entry name" value="Zn-dependent exopeptidases"/>
    <property type="match status" value="1"/>
</dbReference>
<accession>A0A7M3MGW0</accession>
<dbReference type="Pfam" id="PF17129">
    <property type="entry name" value="Peptidase_M99_C"/>
    <property type="match status" value="1"/>
</dbReference>
<dbReference type="Pfam" id="PF17033">
    <property type="entry name" value="Peptidase_M99"/>
    <property type="match status" value="1"/>
</dbReference>
<dbReference type="RefSeq" id="WP_144301967.1">
    <property type="nucleotide sequence ID" value="NZ_QMIE01000003.1"/>
</dbReference>
<feature type="signal peptide" evidence="1">
    <location>
        <begin position="1"/>
        <end position="23"/>
    </location>
</feature>
<organism evidence="4 5">
    <name type="scientific">Oceanidesulfovibrio indonesiensis</name>
    <dbReference type="NCBI Taxonomy" id="54767"/>
    <lineage>
        <taxon>Bacteria</taxon>
        <taxon>Pseudomonadati</taxon>
        <taxon>Thermodesulfobacteriota</taxon>
        <taxon>Desulfovibrionia</taxon>
        <taxon>Desulfovibrionales</taxon>
        <taxon>Desulfovibrionaceae</taxon>
        <taxon>Oceanidesulfovibrio</taxon>
    </lineage>
</organism>
<dbReference type="InterPro" id="IPR031489">
    <property type="entry name" value="Peptidase_M99"/>
</dbReference>
<sequence>MRLFSQLLILIVALGCAASVALSAPPACCAEEQAIDNLAFSLHQHEGDVDGPTLLVVGGIQGDEPGGFNAASLLVTHYKIKRGNVWIVPNLNFVSIIQQSRGVYGDLNRKFSFLGPSDPEYPVIEKIKSIITDERVDIVLNLHDGSGYYRHTYIDSMRNPRRWGQSVIIDQARIHAPFGNLQNLADRVSMRVNNHLYDPEHEYNVKNTKTRLGDTEMEKTLTYYAINEGKAAFGVEASKSFPTSLRTYYHLQVLEAFMDIMGIKYSRNFGLDVAEVERTIDADVAVALYDSRIFLDLRNVRSNLRYVPMKKNARLAFASTNPLVTVVGEGGNYDVFYGNRRVTNLHPQYFDYDAAPDTVSMNVDGRTVDVPMGRRVKVSDFFSVEPREGYRVNVIGFAQDGVVSECGIRIQQSDFMKHFSLDTDGDVFRVEIYREETNAFSGMVLVDFDATSPKPAPNPMPATLSPMRIISQGKHLPSASGVEDSSASR</sequence>
<evidence type="ECO:0000259" key="3">
    <source>
        <dbReference type="Pfam" id="PF17129"/>
    </source>
</evidence>
<keyword evidence="5" id="KW-1185">Reference proteome</keyword>
<proteinExistence type="predicted"/>
<protein>
    <submittedName>
        <fullName evidence="4">Deacylase</fullName>
    </submittedName>
</protein>
<dbReference type="EMBL" id="QMIE01000003">
    <property type="protein sequence ID" value="TVM18711.1"/>
    <property type="molecule type" value="Genomic_DNA"/>
</dbReference>
<gene>
    <name evidence="4" type="ORF">DPQ33_04345</name>
</gene>
<comment type="caution">
    <text evidence="4">The sequence shown here is derived from an EMBL/GenBank/DDBJ whole genome shotgun (WGS) entry which is preliminary data.</text>
</comment>
<name>A0A7M3MGW0_9BACT</name>
<feature type="domain" description="D,L-carboxypeptidase peptidase" evidence="2">
    <location>
        <begin position="45"/>
        <end position="277"/>
    </location>
</feature>
<dbReference type="Gene3D" id="3.40.630.10">
    <property type="entry name" value="Zn peptidases"/>
    <property type="match status" value="1"/>
</dbReference>
<evidence type="ECO:0000256" key="1">
    <source>
        <dbReference type="SAM" id="SignalP"/>
    </source>
</evidence>
<feature type="domain" description="Metallo-carboxypeptidase C-terminal" evidence="3">
    <location>
        <begin position="352"/>
        <end position="448"/>
    </location>
</feature>
<dbReference type="Proteomes" id="UP000448292">
    <property type="component" value="Unassembled WGS sequence"/>
</dbReference>
<dbReference type="CDD" id="cd06243">
    <property type="entry name" value="M14_CP_Csd4-like"/>
    <property type="match status" value="1"/>
</dbReference>
<evidence type="ECO:0000259" key="2">
    <source>
        <dbReference type="Pfam" id="PF17033"/>
    </source>
</evidence>
<keyword evidence="1" id="KW-0732">Signal</keyword>
<dbReference type="OrthoDB" id="10830at2"/>
<dbReference type="PROSITE" id="PS51257">
    <property type="entry name" value="PROKAR_LIPOPROTEIN"/>
    <property type="match status" value="1"/>
</dbReference>
<dbReference type="AlphaFoldDB" id="A0A7M3MGW0"/>
<evidence type="ECO:0000313" key="5">
    <source>
        <dbReference type="Proteomes" id="UP000448292"/>
    </source>
</evidence>